<comment type="caution">
    <text evidence="1">The sequence shown here is derived from an EMBL/GenBank/DDBJ whole genome shotgun (WGS) entry which is preliminary data.</text>
</comment>
<accession>A0AAN9T969</accession>
<evidence type="ECO:0000313" key="2">
    <source>
        <dbReference type="Proteomes" id="UP001386955"/>
    </source>
</evidence>
<proteinExistence type="predicted"/>
<keyword evidence="2" id="KW-1185">Reference proteome</keyword>
<name>A0AAN9T969_PSOTE</name>
<dbReference type="EMBL" id="JAYMYS010000001">
    <property type="protein sequence ID" value="KAK7410471.1"/>
    <property type="molecule type" value="Genomic_DNA"/>
</dbReference>
<protein>
    <submittedName>
        <fullName evidence="1">Uncharacterized protein</fullName>
    </submittedName>
</protein>
<evidence type="ECO:0000313" key="1">
    <source>
        <dbReference type="EMBL" id="KAK7410471.1"/>
    </source>
</evidence>
<organism evidence="1 2">
    <name type="scientific">Psophocarpus tetragonolobus</name>
    <name type="common">Winged bean</name>
    <name type="synonym">Dolichos tetragonolobus</name>
    <dbReference type="NCBI Taxonomy" id="3891"/>
    <lineage>
        <taxon>Eukaryota</taxon>
        <taxon>Viridiplantae</taxon>
        <taxon>Streptophyta</taxon>
        <taxon>Embryophyta</taxon>
        <taxon>Tracheophyta</taxon>
        <taxon>Spermatophyta</taxon>
        <taxon>Magnoliopsida</taxon>
        <taxon>eudicotyledons</taxon>
        <taxon>Gunneridae</taxon>
        <taxon>Pentapetalae</taxon>
        <taxon>rosids</taxon>
        <taxon>fabids</taxon>
        <taxon>Fabales</taxon>
        <taxon>Fabaceae</taxon>
        <taxon>Papilionoideae</taxon>
        <taxon>50 kb inversion clade</taxon>
        <taxon>NPAAA clade</taxon>
        <taxon>indigoferoid/millettioid clade</taxon>
        <taxon>Phaseoleae</taxon>
        <taxon>Psophocarpus</taxon>
    </lineage>
</organism>
<sequence length="85" mass="9797">MMMDEEEDQQKLPDLLPYPFLCPRRCHHRQLHQVPPHPHGRFTKALSFADLFSKSSSTVIYLLQIVFKECHTAAFATSEPTSNKA</sequence>
<dbReference type="Proteomes" id="UP001386955">
    <property type="component" value="Unassembled WGS sequence"/>
</dbReference>
<dbReference type="AlphaFoldDB" id="A0AAN9T969"/>
<gene>
    <name evidence="1" type="ORF">VNO78_01274</name>
</gene>
<reference evidence="1 2" key="1">
    <citation type="submission" date="2024-01" db="EMBL/GenBank/DDBJ databases">
        <title>The genomes of 5 underutilized Papilionoideae crops provide insights into root nodulation and disease resistanc.</title>
        <authorList>
            <person name="Jiang F."/>
        </authorList>
    </citation>
    <scope>NUCLEOTIDE SEQUENCE [LARGE SCALE GENOMIC DNA]</scope>
    <source>
        <strain evidence="1">DUOXIRENSHENG_FW03</strain>
        <tissue evidence="1">Leaves</tissue>
    </source>
</reference>